<dbReference type="InterPro" id="IPR011992">
    <property type="entry name" value="EF-hand-dom_pair"/>
</dbReference>
<dbReference type="Proteomes" id="UP001165565">
    <property type="component" value="Unassembled WGS sequence"/>
</dbReference>
<dbReference type="Pfam" id="PF13202">
    <property type="entry name" value="EF-hand_5"/>
    <property type="match status" value="1"/>
</dbReference>
<protein>
    <submittedName>
        <fullName evidence="3">EF-hand domain-containing protein</fullName>
    </submittedName>
</protein>
<gene>
    <name evidence="3" type="ORF">NEE01_17465</name>
</gene>
<evidence type="ECO:0000313" key="4">
    <source>
        <dbReference type="Proteomes" id="UP001165565"/>
    </source>
</evidence>
<comment type="caution">
    <text evidence="3">The sequence shown here is derived from an EMBL/GenBank/DDBJ whole genome shotgun (WGS) entry which is preliminary data.</text>
</comment>
<dbReference type="RefSeq" id="WP_265270153.1">
    <property type="nucleotide sequence ID" value="NZ_JANFAU010000012.1"/>
</dbReference>
<dbReference type="InterPro" id="IPR002048">
    <property type="entry name" value="EF_hand_dom"/>
</dbReference>
<feature type="domain" description="EF-hand" evidence="2">
    <location>
        <begin position="113"/>
        <end position="148"/>
    </location>
</feature>
<dbReference type="PROSITE" id="PS50222">
    <property type="entry name" value="EF_HAND_2"/>
    <property type="match status" value="1"/>
</dbReference>
<evidence type="ECO:0000259" key="2">
    <source>
        <dbReference type="PROSITE" id="PS50222"/>
    </source>
</evidence>
<name>A0AA42CRS0_9SPHN</name>
<dbReference type="Gene3D" id="1.10.238.10">
    <property type="entry name" value="EF-hand"/>
    <property type="match status" value="1"/>
</dbReference>
<proteinExistence type="predicted"/>
<dbReference type="GO" id="GO:0005509">
    <property type="term" value="F:calcium ion binding"/>
    <property type="evidence" value="ECO:0007669"/>
    <property type="project" value="InterPro"/>
</dbReference>
<evidence type="ECO:0000256" key="1">
    <source>
        <dbReference type="SAM" id="SignalP"/>
    </source>
</evidence>
<organism evidence="3 4">
    <name type="scientific">Sphingomonas lycopersici</name>
    <dbReference type="NCBI Taxonomy" id="2951807"/>
    <lineage>
        <taxon>Bacteria</taxon>
        <taxon>Pseudomonadati</taxon>
        <taxon>Pseudomonadota</taxon>
        <taxon>Alphaproteobacteria</taxon>
        <taxon>Sphingomonadales</taxon>
        <taxon>Sphingomonadaceae</taxon>
        <taxon>Sphingomonas</taxon>
    </lineage>
</organism>
<keyword evidence="1" id="KW-0732">Signal</keyword>
<evidence type="ECO:0000313" key="3">
    <source>
        <dbReference type="EMBL" id="MCW6536569.1"/>
    </source>
</evidence>
<reference evidence="3" key="1">
    <citation type="submission" date="2022-06" db="EMBL/GenBank/DDBJ databases">
        <title>Sphingomonas sp. nov. isolated from rhizosphere soil of tomato.</title>
        <authorList>
            <person name="Dong H."/>
            <person name="Gao R."/>
        </authorList>
    </citation>
    <scope>NUCLEOTIDE SEQUENCE</scope>
    <source>
        <strain evidence="3">MMSM24</strain>
    </source>
</reference>
<sequence>MIAALLLLQAAAATPAAPPAVPPGPGQPPATMMVEPAAMMIAACDLDHDGRTTAAELHSCVERSFAAIDTDRKGSLGYIGFADWAERWLGDRNALPSPFEVDTDADNRITLTELQVKMAEIFRRLDRDHDGVVTRAECLTIRAVVPSNRAPQGKRKGGPAPH</sequence>
<dbReference type="AlphaFoldDB" id="A0AA42CRS0"/>
<feature type="chain" id="PRO_5041372702" evidence="1">
    <location>
        <begin position="17"/>
        <end position="162"/>
    </location>
</feature>
<accession>A0AA42CRS0</accession>
<feature type="signal peptide" evidence="1">
    <location>
        <begin position="1"/>
        <end position="16"/>
    </location>
</feature>
<keyword evidence="4" id="KW-1185">Reference proteome</keyword>
<dbReference type="SUPFAM" id="SSF47473">
    <property type="entry name" value="EF-hand"/>
    <property type="match status" value="1"/>
</dbReference>
<dbReference type="EMBL" id="JANFAV010000014">
    <property type="protein sequence ID" value="MCW6536569.1"/>
    <property type="molecule type" value="Genomic_DNA"/>
</dbReference>